<feature type="domain" description="Secretion system C-terminal sorting" evidence="8">
    <location>
        <begin position="574"/>
        <end position="654"/>
    </location>
</feature>
<dbReference type="AlphaFoldDB" id="A0AAE3TD42"/>
<keyword evidence="10" id="KW-1185">Reference proteome</keyword>
<dbReference type="Gene3D" id="3.40.50.200">
    <property type="entry name" value="Peptidase S8/S53 domain"/>
    <property type="match status" value="1"/>
</dbReference>
<dbReference type="SUPFAM" id="SSF52743">
    <property type="entry name" value="Subtilisin-like"/>
    <property type="match status" value="1"/>
</dbReference>
<evidence type="ECO:0000256" key="1">
    <source>
        <dbReference type="ARBA" id="ARBA00011073"/>
    </source>
</evidence>
<dbReference type="InterPro" id="IPR015500">
    <property type="entry name" value="Peptidase_S8_subtilisin-rel"/>
</dbReference>
<evidence type="ECO:0000256" key="4">
    <source>
        <dbReference type="ARBA" id="ARBA00022825"/>
    </source>
</evidence>
<dbReference type="Pfam" id="PF18962">
    <property type="entry name" value="Por_Secre_tail"/>
    <property type="match status" value="1"/>
</dbReference>
<dbReference type="GO" id="GO:0004252">
    <property type="term" value="F:serine-type endopeptidase activity"/>
    <property type="evidence" value="ECO:0007669"/>
    <property type="project" value="UniProtKB-UniRule"/>
</dbReference>
<sequence>MKNIILSFLILTSITLSQEKYFIYFKDKGVSQSNRLNKTSLQFLQAEKELSPLAIERRKSVMGNDYITYEDLPIKDEYINSLISIGIKIENKLKWFNAVSAFLSNDQKGKILSLPFVEKIEKVRSFVISNPMSENFKANKMNSISSISGLDYGFSFTQNNLSDIPAVHDLGFNGQNVILGILDTGFRWKSHPALKNLKIITEKDFVQKDDITENQAGDASSQDFHGTAVLSLACGNAPGNIIGPAYGASIILAKTENVSSETRVEEDNYTAALEWMEAQGVQITTSSLGYNQFDNPTENYTFAQMNGNTTIVAKAANLAFQRGVSTFTAAGNERGNSWGKIISPADAFDIIAVGAVNSSNQIASFSSPGPTSDGRIKPEIVAMGVADYHAVAGGSYGSGSGTSYATPIAAGIAAILKSAWPHLTNKQIRSIFLASGDNVQNPNNDRGYGLISAKKAIAFPNLQIINNNIRLNKIFINSNGVVSPIIYVKINNNDFQSFSLNSLGNSKYYIDFNSLNTNSTFEFYYTFSTNSGNLIREPEVGNFKFNTNDLNIITDVKEDNEKFLPMDFVLYQNYPNPFNPSTTIKYSIPMSVETSYMTSLRIYDILGREVATLVNEYQKPGTYSTEFRTQNSELSSGVYFYRLTVENPNNPGKVFIQTKKMLIIK</sequence>
<feature type="domain" description="Peptidase S8/S53" evidence="7">
    <location>
        <begin position="174"/>
        <end position="449"/>
    </location>
</feature>
<dbReference type="PROSITE" id="PS51892">
    <property type="entry name" value="SUBTILASE"/>
    <property type="match status" value="1"/>
</dbReference>
<dbReference type="Pfam" id="PF00082">
    <property type="entry name" value="Peptidase_S8"/>
    <property type="match status" value="1"/>
</dbReference>
<dbReference type="NCBIfam" id="TIGR04183">
    <property type="entry name" value="Por_Secre_tail"/>
    <property type="match status" value="1"/>
</dbReference>
<dbReference type="InterPro" id="IPR023828">
    <property type="entry name" value="Peptidase_S8_Ser-AS"/>
</dbReference>
<dbReference type="RefSeq" id="WP_321535904.1">
    <property type="nucleotide sequence ID" value="NZ_JARGDL010000010.1"/>
</dbReference>
<reference evidence="9" key="1">
    <citation type="submission" date="2023-03" db="EMBL/GenBank/DDBJ databases">
        <title>Stygiobacter electus gen. nov., sp. nov., facultatively anaerobic thermotolerant bacterium of the class Ignavibacteria from a well of Yessentuki mineral water deposit.</title>
        <authorList>
            <person name="Podosokorskaya O.A."/>
            <person name="Elcheninov A.G."/>
            <person name="Petrova N.F."/>
            <person name="Zavarzina D.G."/>
            <person name="Kublanov I.V."/>
            <person name="Merkel A.Y."/>
        </authorList>
    </citation>
    <scope>NUCLEOTIDE SEQUENCE</scope>
    <source>
        <strain evidence="9">09-Me</strain>
    </source>
</reference>
<evidence type="ECO:0000259" key="8">
    <source>
        <dbReference type="Pfam" id="PF18962"/>
    </source>
</evidence>
<evidence type="ECO:0000313" key="10">
    <source>
        <dbReference type="Proteomes" id="UP001221302"/>
    </source>
</evidence>
<feature type="active site" description="Charge relay system" evidence="5 6">
    <location>
        <position position="225"/>
    </location>
</feature>
<dbReference type="PRINTS" id="PR00723">
    <property type="entry name" value="SUBTILISIN"/>
</dbReference>
<keyword evidence="4 6" id="KW-0720">Serine protease</keyword>
<feature type="active site" description="Charge relay system" evidence="5 6">
    <location>
        <position position="183"/>
    </location>
</feature>
<dbReference type="PANTHER" id="PTHR43806">
    <property type="entry name" value="PEPTIDASE S8"/>
    <property type="match status" value="1"/>
</dbReference>
<dbReference type="Proteomes" id="UP001221302">
    <property type="component" value="Unassembled WGS sequence"/>
</dbReference>
<gene>
    <name evidence="9" type="ORF">P0M35_08235</name>
</gene>
<evidence type="ECO:0000256" key="5">
    <source>
        <dbReference type="PIRSR" id="PIRSR615500-1"/>
    </source>
</evidence>
<name>A0AAE3TD42_9BACT</name>
<comment type="similarity">
    <text evidence="1 6">Belongs to the peptidase S8 family.</text>
</comment>
<dbReference type="GO" id="GO:0006508">
    <property type="term" value="P:proteolysis"/>
    <property type="evidence" value="ECO:0007669"/>
    <property type="project" value="UniProtKB-KW"/>
</dbReference>
<evidence type="ECO:0000259" key="7">
    <source>
        <dbReference type="Pfam" id="PF00082"/>
    </source>
</evidence>
<keyword evidence="3 6" id="KW-0378">Hydrolase</keyword>
<comment type="caution">
    <text evidence="9">The sequence shown here is derived from an EMBL/GenBank/DDBJ whole genome shotgun (WGS) entry which is preliminary data.</text>
</comment>
<feature type="active site" description="Charge relay system" evidence="5 6">
    <location>
        <position position="403"/>
    </location>
</feature>
<dbReference type="InterPro" id="IPR036852">
    <property type="entry name" value="Peptidase_S8/S53_dom_sf"/>
</dbReference>
<dbReference type="InterPro" id="IPR026444">
    <property type="entry name" value="Secre_tail"/>
</dbReference>
<keyword evidence="2 6" id="KW-0645">Protease</keyword>
<proteinExistence type="inferred from homology"/>
<dbReference type="InterPro" id="IPR050131">
    <property type="entry name" value="Peptidase_S8_subtilisin-like"/>
</dbReference>
<evidence type="ECO:0000313" key="9">
    <source>
        <dbReference type="EMBL" id="MDF1612136.1"/>
    </source>
</evidence>
<accession>A0AAE3TD42</accession>
<dbReference type="PANTHER" id="PTHR43806:SF67">
    <property type="entry name" value="EGF-LIKE DOMAIN-CONTAINING PROTEIN"/>
    <property type="match status" value="1"/>
</dbReference>
<protein>
    <submittedName>
        <fullName evidence="9">S8 family serine peptidase</fullName>
    </submittedName>
</protein>
<evidence type="ECO:0000256" key="6">
    <source>
        <dbReference type="PROSITE-ProRule" id="PRU01240"/>
    </source>
</evidence>
<dbReference type="Gene3D" id="2.60.40.4070">
    <property type="match status" value="1"/>
</dbReference>
<dbReference type="PROSITE" id="PS00138">
    <property type="entry name" value="SUBTILASE_SER"/>
    <property type="match status" value="1"/>
</dbReference>
<dbReference type="EMBL" id="JARGDL010000010">
    <property type="protein sequence ID" value="MDF1612136.1"/>
    <property type="molecule type" value="Genomic_DNA"/>
</dbReference>
<evidence type="ECO:0000256" key="3">
    <source>
        <dbReference type="ARBA" id="ARBA00022801"/>
    </source>
</evidence>
<organism evidence="9 10">
    <name type="scientific">Stygiobacter electus</name>
    <dbReference type="NCBI Taxonomy" id="3032292"/>
    <lineage>
        <taxon>Bacteria</taxon>
        <taxon>Pseudomonadati</taxon>
        <taxon>Ignavibacteriota</taxon>
        <taxon>Ignavibacteria</taxon>
        <taxon>Ignavibacteriales</taxon>
        <taxon>Melioribacteraceae</taxon>
        <taxon>Stygiobacter</taxon>
    </lineage>
</organism>
<dbReference type="InterPro" id="IPR000209">
    <property type="entry name" value="Peptidase_S8/S53_dom"/>
</dbReference>
<evidence type="ECO:0000256" key="2">
    <source>
        <dbReference type="ARBA" id="ARBA00022670"/>
    </source>
</evidence>